<feature type="domain" description="YhaN AAA" evidence="2">
    <location>
        <begin position="1"/>
        <end position="199"/>
    </location>
</feature>
<feature type="coiled-coil region" evidence="1">
    <location>
        <begin position="387"/>
        <end position="417"/>
    </location>
</feature>
<evidence type="ECO:0000256" key="1">
    <source>
        <dbReference type="SAM" id="Coils"/>
    </source>
</evidence>
<protein>
    <submittedName>
        <fullName evidence="3">AAA family ATPase</fullName>
    </submittedName>
</protein>
<dbReference type="Proteomes" id="UP001596410">
    <property type="component" value="Unassembled WGS sequence"/>
</dbReference>
<feature type="coiled-coil region" evidence="1">
    <location>
        <begin position="528"/>
        <end position="572"/>
    </location>
</feature>
<feature type="coiled-coil region" evidence="1">
    <location>
        <begin position="283"/>
        <end position="353"/>
    </location>
</feature>
<name>A0ABW2EMQ1_9BACI</name>
<sequence length="968" mass="114732">MKILSFHIYGFGKWKDYSLSLAEQPMNIIIGNNEAGKSTIQQFILFILFGLPPKKREFFQPKTGGTVGGRLVLETKDYGEVVVERIHDRNQAEAVCWLANGEKYEETFLRKLLGGLSRSVYQSIYSFNAEDLNDLQQLTGQELGEVLLNIGLTGSDQIYQTEKFLEKELEQQFKPKGKKPKLNQELQSLDKLSTQRSEVEKNVGDYQKVVEKINQLNQDSVELDELMEKKRLMYYSYSQIKKAIPIVQEYHHVKNKDNFDFSFSFPMNAREEMRQFQEKILPLESEQRSIEEARREKSEHLSLIKQEQQSFSEEDIHEILNHQPTYEQSSLEYQRLKKQLEHTGRELKSELSNLDIPIDEDSLMDYDFPFYLEETWRSLNEEIRQLNQEESQRIDEENILKQQYQQTERQISDLEKQTIGDDEASENSELIDRYIHSNNDSHQQKEVPNYWNKPYLIITLVVMAGMLLSILTSNIFPVSLAIFTSIGVISYFYSKSPSYKQGEAPISDNQRTITKEMYTKARQLLQQYEQAKGELAYLREYKKELDQKDSRIMQQKKKINESKKRLDEIVQEQYRLYPFLKAIKVVHWEKLYHLLKQLKDKQRVVQSNRDEMDTLEKRMVEIENLIVRFFDKQDWKNTEELTNDKFLKISDFYHRQSKLQEEQGHLNQELSILNDQKERVKEKVQPVQMMKDQLLQSVEATDVEQFYSKLDRHEEIKERQKQESTLKSQIHMMLSKKEQEMFNVWSVSPNESEISFQLEKQEQDIQQVNLEQKDLQQERANYSHKKDQLESSDHLSSLNHQYELDRAQFNEQAKEWATYKIALDVLEKTKEIYQNNYLPHVLEVAKQYFRKITLGKYVNLYLDPLHQKIMVKDCNEYHYTTEELSRGTADQLYISLRLALAKTLSSDFAVPFLVDDAFVHFDEARLSIMLEIFNELSSSNQILLFTWRKDLLTKIDRPYAKSFQLNEG</sequence>
<evidence type="ECO:0000259" key="2">
    <source>
        <dbReference type="Pfam" id="PF13514"/>
    </source>
</evidence>
<reference evidence="4" key="1">
    <citation type="journal article" date="2019" name="Int. J. Syst. Evol. Microbiol.">
        <title>The Global Catalogue of Microorganisms (GCM) 10K type strain sequencing project: providing services to taxonomists for standard genome sequencing and annotation.</title>
        <authorList>
            <consortium name="The Broad Institute Genomics Platform"/>
            <consortium name="The Broad Institute Genome Sequencing Center for Infectious Disease"/>
            <person name="Wu L."/>
            <person name="Ma J."/>
        </authorList>
    </citation>
    <scope>NUCLEOTIDE SEQUENCE [LARGE SCALE GENOMIC DNA]</scope>
    <source>
        <strain evidence="4">CGMCC 4.1621</strain>
    </source>
</reference>
<feature type="coiled-coil region" evidence="1">
    <location>
        <begin position="758"/>
        <end position="792"/>
    </location>
</feature>
<dbReference type="PANTHER" id="PTHR41259">
    <property type="entry name" value="DOUBLE-STRAND BREAK REPAIR RAD50 ATPASE, PUTATIVE-RELATED"/>
    <property type="match status" value="1"/>
</dbReference>
<dbReference type="PANTHER" id="PTHR41259:SF1">
    <property type="entry name" value="DOUBLE-STRAND BREAK REPAIR RAD50 ATPASE, PUTATIVE-RELATED"/>
    <property type="match status" value="1"/>
</dbReference>
<dbReference type="EMBL" id="JBHSZV010000032">
    <property type="protein sequence ID" value="MFC7062648.1"/>
    <property type="molecule type" value="Genomic_DNA"/>
</dbReference>
<dbReference type="SUPFAM" id="SSF52540">
    <property type="entry name" value="P-loop containing nucleoside triphosphate hydrolases"/>
    <property type="match status" value="2"/>
</dbReference>
<feature type="coiled-coil region" evidence="1">
    <location>
        <begin position="663"/>
        <end position="723"/>
    </location>
</feature>
<keyword evidence="4" id="KW-1185">Reference proteome</keyword>
<organism evidence="3 4">
    <name type="scientific">Halobacillus seohaensis</name>
    <dbReference type="NCBI Taxonomy" id="447421"/>
    <lineage>
        <taxon>Bacteria</taxon>
        <taxon>Bacillati</taxon>
        <taxon>Bacillota</taxon>
        <taxon>Bacilli</taxon>
        <taxon>Bacillales</taxon>
        <taxon>Bacillaceae</taxon>
        <taxon>Halobacillus</taxon>
    </lineage>
</organism>
<dbReference type="Gene3D" id="3.40.50.300">
    <property type="entry name" value="P-loop containing nucleotide triphosphate hydrolases"/>
    <property type="match status" value="2"/>
</dbReference>
<dbReference type="RefSeq" id="WP_204709503.1">
    <property type="nucleotide sequence ID" value="NZ_JBHSZV010000032.1"/>
</dbReference>
<dbReference type="InterPro" id="IPR038734">
    <property type="entry name" value="YhaN_AAA"/>
</dbReference>
<feature type="coiled-coil region" evidence="1">
    <location>
        <begin position="598"/>
        <end position="625"/>
    </location>
</feature>
<evidence type="ECO:0000313" key="3">
    <source>
        <dbReference type="EMBL" id="MFC7062648.1"/>
    </source>
</evidence>
<accession>A0ABW2EMQ1</accession>
<dbReference type="Pfam" id="PF13514">
    <property type="entry name" value="AAA_27"/>
    <property type="match status" value="1"/>
</dbReference>
<keyword evidence="1" id="KW-0175">Coiled coil</keyword>
<proteinExistence type="predicted"/>
<evidence type="ECO:0000313" key="4">
    <source>
        <dbReference type="Proteomes" id="UP001596410"/>
    </source>
</evidence>
<gene>
    <name evidence="3" type="ORF">ACFQIC_12370</name>
</gene>
<comment type="caution">
    <text evidence="3">The sequence shown here is derived from an EMBL/GenBank/DDBJ whole genome shotgun (WGS) entry which is preliminary data.</text>
</comment>
<dbReference type="InterPro" id="IPR027417">
    <property type="entry name" value="P-loop_NTPase"/>
</dbReference>